<name>A0A9P6CU26_9AGAR</name>
<evidence type="ECO:0000313" key="1">
    <source>
        <dbReference type="EMBL" id="KAF9473560.1"/>
    </source>
</evidence>
<dbReference type="Proteomes" id="UP000807469">
    <property type="component" value="Unassembled WGS sequence"/>
</dbReference>
<dbReference type="AlphaFoldDB" id="A0A9P6CU26"/>
<evidence type="ECO:0000313" key="2">
    <source>
        <dbReference type="Proteomes" id="UP000807469"/>
    </source>
</evidence>
<protein>
    <submittedName>
        <fullName evidence="1">Uncharacterized protein</fullName>
    </submittedName>
</protein>
<gene>
    <name evidence="1" type="ORF">BDN70DRAFT_937351</name>
</gene>
<keyword evidence="2" id="KW-1185">Reference proteome</keyword>
<proteinExistence type="predicted"/>
<dbReference type="OrthoDB" id="93019at2759"/>
<organism evidence="1 2">
    <name type="scientific">Pholiota conissans</name>
    <dbReference type="NCBI Taxonomy" id="109636"/>
    <lineage>
        <taxon>Eukaryota</taxon>
        <taxon>Fungi</taxon>
        <taxon>Dikarya</taxon>
        <taxon>Basidiomycota</taxon>
        <taxon>Agaricomycotina</taxon>
        <taxon>Agaricomycetes</taxon>
        <taxon>Agaricomycetidae</taxon>
        <taxon>Agaricales</taxon>
        <taxon>Agaricineae</taxon>
        <taxon>Strophariaceae</taxon>
        <taxon>Pholiota</taxon>
    </lineage>
</organism>
<reference evidence="1" key="1">
    <citation type="submission" date="2020-11" db="EMBL/GenBank/DDBJ databases">
        <authorList>
            <consortium name="DOE Joint Genome Institute"/>
            <person name="Ahrendt S."/>
            <person name="Riley R."/>
            <person name="Andreopoulos W."/>
            <person name="Labutti K."/>
            <person name="Pangilinan J."/>
            <person name="Ruiz-Duenas F.J."/>
            <person name="Barrasa J.M."/>
            <person name="Sanchez-Garcia M."/>
            <person name="Camarero S."/>
            <person name="Miyauchi S."/>
            <person name="Serrano A."/>
            <person name="Linde D."/>
            <person name="Babiker R."/>
            <person name="Drula E."/>
            <person name="Ayuso-Fernandez I."/>
            <person name="Pacheco R."/>
            <person name="Padilla G."/>
            <person name="Ferreira P."/>
            <person name="Barriuso J."/>
            <person name="Kellner H."/>
            <person name="Castanera R."/>
            <person name="Alfaro M."/>
            <person name="Ramirez L."/>
            <person name="Pisabarro A.G."/>
            <person name="Kuo A."/>
            <person name="Tritt A."/>
            <person name="Lipzen A."/>
            <person name="He G."/>
            <person name="Yan M."/>
            <person name="Ng V."/>
            <person name="Cullen D."/>
            <person name="Martin F."/>
            <person name="Rosso M.-N."/>
            <person name="Henrissat B."/>
            <person name="Hibbett D."/>
            <person name="Martinez A.T."/>
            <person name="Grigoriev I.V."/>
        </authorList>
    </citation>
    <scope>NUCLEOTIDE SEQUENCE</scope>
    <source>
        <strain evidence="1">CIRM-BRFM 674</strain>
    </source>
</reference>
<comment type="caution">
    <text evidence="1">The sequence shown here is derived from an EMBL/GenBank/DDBJ whole genome shotgun (WGS) entry which is preliminary data.</text>
</comment>
<dbReference type="EMBL" id="MU155433">
    <property type="protein sequence ID" value="KAF9473560.1"/>
    <property type="molecule type" value="Genomic_DNA"/>
</dbReference>
<accession>A0A9P6CU26</accession>
<sequence>MTLWSLKWAESALGRNYRKIKAENRADYAAIEETSLYQHPKDAAIPTPCTTNRLQYDNLVQYNGDLSVPLENSVGGELHLQVHLCAIQAVHIDPIPEGKQTNNLLYNWDVKLTDSDLQGIRSLIHKLQHSDIASNLAYPRPCARIKVKMRMKKSSCNV</sequence>